<dbReference type="PANTHER" id="PTHR22916">
    <property type="entry name" value="GLYCOSYLTRANSFERASE"/>
    <property type="match status" value="1"/>
</dbReference>
<sequence length="303" mass="35684">MSQQPIISKKKQPFISVCTPTFNRRPFIPYLIKCFEQQTYPKEKMEWIIIDDGSDSIEDLVKHIPQVKYFRETKKMNLGKKRNFMHSKCSGEIIIYMDDDDYYPPERVSHAVESLVKHPEYLIAGSSEMHIYFDSLKKVYQFGPYSANHSTAATFAFRKKLLKKTKYDEGSFIAEEKQFLKNYTIPLFQLDAQKVILVCSHKHNSVNKEELLQNKEMSVITDSKYVPEDFIKDPELLEFYTSGVNKELENYNIGKPEEKPGLLKKIKENKENRNKYIENAQKENELDYLKMFIENNLQQNGKK</sequence>
<dbReference type="EMBL" id="MN740246">
    <property type="protein sequence ID" value="QHT95786.1"/>
    <property type="molecule type" value="Genomic_DNA"/>
</dbReference>
<accession>A0A6C0ITP4</accession>
<reference evidence="2" key="1">
    <citation type="journal article" date="2020" name="Nature">
        <title>Giant virus diversity and host interactions through global metagenomics.</title>
        <authorList>
            <person name="Schulz F."/>
            <person name="Roux S."/>
            <person name="Paez-Espino D."/>
            <person name="Jungbluth S."/>
            <person name="Walsh D.A."/>
            <person name="Denef V.J."/>
            <person name="McMahon K.D."/>
            <person name="Konstantinidis K.T."/>
            <person name="Eloe-Fadrosh E.A."/>
            <person name="Kyrpides N.C."/>
            <person name="Woyke T."/>
        </authorList>
    </citation>
    <scope>NUCLEOTIDE SEQUENCE</scope>
    <source>
        <strain evidence="2">GVMAG-M-3300024301-20</strain>
    </source>
</reference>
<dbReference type="AlphaFoldDB" id="A0A6C0ITP4"/>
<dbReference type="GO" id="GO:0016758">
    <property type="term" value="F:hexosyltransferase activity"/>
    <property type="evidence" value="ECO:0007669"/>
    <property type="project" value="UniProtKB-ARBA"/>
</dbReference>
<dbReference type="CDD" id="cd00761">
    <property type="entry name" value="Glyco_tranf_GTA_type"/>
    <property type="match status" value="1"/>
</dbReference>
<dbReference type="Gene3D" id="3.90.550.10">
    <property type="entry name" value="Spore Coat Polysaccharide Biosynthesis Protein SpsA, Chain A"/>
    <property type="match status" value="1"/>
</dbReference>
<dbReference type="PANTHER" id="PTHR22916:SF3">
    <property type="entry name" value="UDP-GLCNAC:BETAGAL BETA-1,3-N-ACETYLGLUCOSAMINYLTRANSFERASE-LIKE PROTEIN 1"/>
    <property type="match status" value="1"/>
</dbReference>
<feature type="domain" description="Glycosyltransferase 2-like" evidence="1">
    <location>
        <begin position="16"/>
        <end position="141"/>
    </location>
</feature>
<proteinExistence type="predicted"/>
<name>A0A6C0ITP4_9ZZZZ</name>
<dbReference type="Pfam" id="PF00535">
    <property type="entry name" value="Glycos_transf_2"/>
    <property type="match status" value="1"/>
</dbReference>
<organism evidence="2">
    <name type="scientific">viral metagenome</name>
    <dbReference type="NCBI Taxonomy" id="1070528"/>
    <lineage>
        <taxon>unclassified sequences</taxon>
        <taxon>metagenomes</taxon>
        <taxon>organismal metagenomes</taxon>
    </lineage>
</organism>
<dbReference type="InterPro" id="IPR029044">
    <property type="entry name" value="Nucleotide-diphossugar_trans"/>
</dbReference>
<protein>
    <recommendedName>
        <fullName evidence="1">Glycosyltransferase 2-like domain-containing protein</fullName>
    </recommendedName>
</protein>
<dbReference type="SUPFAM" id="SSF53448">
    <property type="entry name" value="Nucleotide-diphospho-sugar transferases"/>
    <property type="match status" value="1"/>
</dbReference>
<dbReference type="InterPro" id="IPR001173">
    <property type="entry name" value="Glyco_trans_2-like"/>
</dbReference>
<evidence type="ECO:0000313" key="2">
    <source>
        <dbReference type="EMBL" id="QHT95786.1"/>
    </source>
</evidence>
<evidence type="ECO:0000259" key="1">
    <source>
        <dbReference type="Pfam" id="PF00535"/>
    </source>
</evidence>